<reference evidence="2" key="1">
    <citation type="submission" date="2020-10" db="EMBL/GenBank/DDBJ databases">
        <title>Paenihalocynthiibacter styelae gen. nov., sp. nov., isolated from stalked sea squirt Styela clava.</title>
        <authorList>
            <person name="Kim Y.-O."/>
            <person name="Yoon J.-H."/>
        </authorList>
    </citation>
    <scope>NUCLEOTIDE SEQUENCE</scope>
    <source>
        <strain evidence="2">MYP1-1</strain>
    </source>
</reference>
<evidence type="ECO:0000256" key="1">
    <source>
        <dbReference type="SAM" id="Phobius"/>
    </source>
</evidence>
<evidence type="ECO:0000313" key="2">
    <source>
        <dbReference type="EMBL" id="MBI1495250.1"/>
    </source>
</evidence>
<comment type="caution">
    <text evidence="2">The sequence shown here is derived from an EMBL/GenBank/DDBJ whole genome shotgun (WGS) entry which is preliminary data.</text>
</comment>
<feature type="transmembrane region" description="Helical" evidence="1">
    <location>
        <begin position="663"/>
        <end position="687"/>
    </location>
</feature>
<dbReference type="Gene3D" id="3.40.50.880">
    <property type="match status" value="1"/>
</dbReference>
<feature type="transmembrane region" description="Helical" evidence="1">
    <location>
        <begin position="12"/>
        <end position="31"/>
    </location>
</feature>
<dbReference type="SUPFAM" id="SSF52317">
    <property type="entry name" value="Class I glutamine amidotransferase-like"/>
    <property type="match status" value="1"/>
</dbReference>
<organism evidence="2 3">
    <name type="scientific">Halocynthiibacter styelae</name>
    <dbReference type="NCBI Taxonomy" id="2761955"/>
    <lineage>
        <taxon>Bacteria</taxon>
        <taxon>Pseudomonadati</taxon>
        <taxon>Pseudomonadota</taxon>
        <taxon>Alphaproteobacteria</taxon>
        <taxon>Rhodobacterales</taxon>
        <taxon>Paracoccaceae</taxon>
        <taxon>Halocynthiibacter</taxon>
    </lineage>
</organism>
<evidence type="ECO:0008006" key="4">
    <source>
        <dbReference type="Google" id="ProtNLM"/>
    </source>
</evidence>
<dbReference type="AlphaFoldDB" id="A0A8J7IZH4"/>
<name>A0A8J7IZH4_9RHOB</name>
<dbReference type="PANTHER" id="PTHR37947">
    <property type="entry name" value="BLL2462 PROTEIN"/>
    <property type="match status" value="1"/>
</dbReference>
<evidence type="ECO:0000313" key="3">
    <source>
        <dbReference type="Proteomes" id="UP000640583"/>
    </source>
</evidence>
<keyword evidence="1" id="KW-0812">Transmembrane</keyword>
<keyword evidence="1" id="KW-1133">Transmembrane helix</keyword>
<keyword evidence="3" id="KW-1185">Reference proteome</keyword>
<keyword evidence="1" id="KW-0472">Membrane</keyword>
<dbReference type="EMBL" id="JADCKQ010000016">
    <property type="protein sequence ID" value="MBI1495250.1"/>
    <property type="molecule type" value="Genomic_DNA"/>
</dbReference>
<sequence>MVQSILFDPLLPLPLVIALSVLAGLAFLVALWRGLSGWHLRGVSLALVLIAILNPSLQSEERNPLNDIVLAIVDDTASQHIGGRADQTRQALAELTDLTARRRATDLEVVTLPDADDGRGTLLAATLRTALAEIPENRLAGVVVISDGVAHDLSADLPPLTDTPLHLLQTGKTTDRDRRLTIRNAPGFAILGETVELTLRIDDLFASEPSPNRDALAELTISVDGDTPLTFNIPVGQDVTLPITLPHGGMNTLQFATPLQDWELTDRNNETVLRINGVRDRLRVLLVSGEPHAGERVWRNLLKSDTSVDLVHFTILRSANKSDNVPPDELALIAFPTRDLFINKISEFDLIIFDRYKRRGILPGSYFDSVRDYVLQGGAVLVSAGPDYASVDSLWYSSLSDILPGGPTGQVVERGFHPAITDLGARHPVTRDLDAGIQDDRPPWGRWLRQTELTARSDVQTILTGADETPLLLLDRAGEGRVALLGSDQSWLWARGYEGGGPQAELLRRLAHWMMKEPELEEERLYAIPRAQSMQIIHQTLSDEGAEVEVTTPGGEVISLPLEERSPGHFATDWTAPEPGLYRLRSGSAESVVALGPAAPREFVNTIATAEILTPLIAPGKGAAFRVEDGLPSLRTIREGRPASGRNWMGFLRREASQTTDIILMPLLPFWAWLLLIAGFSCGAWLYEGRRN</sequence>
<dbReference type="PANTHER" id="PTHR37947:SF1">
    <property type="entry name" value="BLL2462 PROTEIN"/>
    <property type="match status" value="1"/>
</dbReference>
<protein>
    <recommendedName>
        <fullName evidence="4">Glutamine amidotransferase domain-containing protein</fullName>
    </recommendedName>
</protein>
<dbReference type="RefSeq" id="WP_228849960.1">
    <property type="nucleotide sequence ID" value="NZ_JADCKQ010000016.1"/>
</dbReference>
<proteinExistence type="predicted"/>
<accession>A0A8J7IZH4</accession>
<feature type="transmembrane region" description="Helical" evidence="1">
    <location>
        <begin position="38"/>
        <end position="57"/>
    </location>
</feature>
<dbReference type="InterPro" id="IPR029062">
    <property type="entry name" value="Class_I_gatase-like"/>
</dbReference>
<dbReference type="Proteomes" id="UP000640583">
    <property type="component" value="Unassembled WGS sequence"/>
</dbReference>
<gene>
    <name evidence="2" type="ORF">H1D41_16530</name>
</gene>